<comment type="caution">
    <text evidence="1">The sequence shown here is derived from an EMBL/GenBank/DDBJ whole genome shotgun (WGS) entry which is preliminary data.</text>
</comment>
<sequence length="236" mass="23553">MTDGPAGLVLPGTPLLLPGADPREPGRMARLRARVVALLRESPVWVLPVPGPAVPPALSLGGLGVAIGAPVQGTGPCGRVEPDALRDGPGLAQLIDGLDDAEAARAAQTGHGTVVSALLAAQAGAHVHLHAAAADCAAGDDAPLLLPVDFSAAAHPDAPLAPRSGADDFDDLLLRALRGPVDTAALAELADEAHGFAADPGPLALADLAGVTGTLEAQEDLHHVRYAVVSLRTDAG</sequence>
<evidence type="ECO:0000313" key="2">
    <source>
        <dbReference type="Proteomes" id="UP000784435"/>
    </source>
</evidence>
<dbReference type="Proteomes" id="UP000784435">
    <property type="component" value="Unassembled WGS sequence"/>
</dbReference>
<accession>A0A921MEA5</accession>
<protein>
    <submittedName>
        <fullName evidence="1">Uncharacterized protein</fullName>
    </submittedName>
</protein>
<gene>
    <name evidence="1" type="ORF">K8V08_07170</name>
</gene>
<evidence type="ECO:0000313" key="1">
    <source>
        <dbReference type="EMBL" id="HJG80177.1"/>
    </source>
</evidence>
<name>A0A921MEA5_9MICO</name>
<dbReference type="AlphaFoldDB" id="A0A921MEA5"/>
<reference evidence="1" key="1">
    <citation type="journal article" date="2021" name="PeerJ">
        <title>Extensive microbial diversity within the chicken gut microbiome revealed by metagenomics and culture.</title>
        <authorList>
            <person name="Gilroy R."/>
            <person name="Ravi A."/>
            <person name="Getino M."/>
            <person name="Pursley I."/>
            <person name="Horton D.L."/>
            <person name="Alikhan N.F."/>
            <person name="Baker D."/>
            <person name="Gharbi K."/>
            <person name="Hall N."/>
            <person name="Watson M."/>
            <person name="Adriaenssens E.M."/>
            <person name="Foster-Nyarko E."/>
            <person name="Jarju S."/>
            <person name="Secka A."/>
            <person name="Antonio M."/>
            <person name="Oren A."/>
            <person name="Chaudhuri R.R."/>
            <person name="La Ragione R."/>
            <person name="Hildebrand F."/>
            <person name="Pallen M.J."/>
        </authorList>
    </citation>
    <scope>NUCLEOTIDE SEQUENCE</scope>
    <source>
        <strain evidence="1">ChiGjej5B5-7349</strain>
    </source>
</reference>
<proteinExistence type="predicted"/>
<dbReference type="EMBL" id="DYUK01000153">
    <property type="protein sequence ID" value="HJG80177.1"/>
    <property type="molecule type" value="Genomic_DNA"/>
</dbReference>
<reference evidence="1" key="2">
    <citation type="submission" date="2021-09" db="EMBL/GenBank/DDBJ databases">
        <authorList>
            <person name="Gilroy R."/>
        </authorList>
    </citation>
    <scope>NUCLEOTIDE SEQUENCE</scope>
    <source>
        <strain evidence="1">ChiGjej5B5-7349</strain>
    </source>
</reference>
<organism evidence="1 2">
    <name type="scientific">Brevibacterium senegalense</name>
    <dbReference type="NCBI Taxonomy" id="1033736"/>
    <lineage>
        <taxon>Bacteria</taxon>
        <taxon>Bacillati</taxon>
        <taxon>Actinomycetota</taxon>
        <taxon>Actinomycetes</taxon>
        <taxon>Micrococcales</taxon>
        <taxon>Brevibacteriaceae</taxon>
        <taxon>Brevibacterium</taxon>
    </lineage>
</organism>